<dbReference type="PANTHER" id="PTHR43649">
    <property type="entry name" value="ARABINOSE-BINDING PROTEIN-RELATED"/>
    <property type="match status" value="1"/>
</dbReference>
<comment type="similarity">
    <text evidence="2">Belongs to the bacterial solute-binding protein 1 family.</text>
</comment>
<dbReference type="Proteomes" id="UP000325105">
    <property type="component" value="Unassembled WGS sequence"/>
</dbReference>
<keyword evidence="3" id="KW-0813">Transport</keyword>
<dbReference type="Pfam" id="PF01547">
    <property type="entry name" value="SBP_bac_1"/>
    <property type="match status" value="1"/>
</dbReference>
<keyword evidence="4" id="KW-0732">Signal</keyword>
<dbReference type="Gene3D" id="3.40.190.10">
    <property type="entry name" value="Periplasmic binding protein-like II"/>
    <property type="match status" value="2"/>
</dbReference>
<comment type="subcellular location">
    <subcellularLocation>
        <location evidence="1">Periplasm</location>
    </subcellularLocation>
</comment>
<dbReference type="SUPFAM" id="SSF53850">
    <property type="entry name" value="Periplasmic binding protein-like II"/>
    <property type="match status" value="1"/>
</dbReference>
<evidence type="ECO:0000313" key="5">
    <source>
        <dbReference type="EMBL" id="TYP95836.1"/>
    </source>
</evidence>
<dbReference type="InterPro" id="IPR006059">
    <property type="entry name" value="SBP"/>
</dbReference>
<sequence length="407" mass="46203">MAKLRFAVRKFAPFEQALADTWSRYQAMYPSDIQMEFVPMDLEELYAALFQKDGLQNGTWDIAHVNTDWITEAYERGCIQPLDEYIKKQPPEGGIDAWAPSLTKLQQFEGHFYGLPFHDGPECLVLRKDLFNATTEKERFFEQHSRELRAPQTWDEFLDVASFFYRPEQGLYGTVFGGYPDGHNAVFDFCIQLWARGGELTTTSGAVSLVSAAAVDALDFYRRLFREPCGLHPKSLDYESVQAGQAFARGEAAMMVNWFGFASWAHIDEASAVRGQVDIAPIPACDGYAAPSLNVYWLYTVGNGSAHKERAYDFLRFAVQPEQDKQLTLTGGVGCRRTTWTDAEINGRIPFYAKLEQLHETARTLPRLRNWAAIAHIIDQMVNQAIQTNTESNVLLYEAQQKIEELT</sequence>
<evidence type="ECO:0000256" key="3">
    <source>
        <dbReference type="ARBA" id="ARBA00022448"/>
    </source>
</evidence>
<evidence type="ECO:0000256" key="1">
    <source>
        <dbReference type="ARBA" id="ARBA00004418"/>
    </source>
</evidence>
<protein>
    <submittedName>
        <fullName evidence="5">Carbohydrate ABC transporter substrate-binding protein (CUT1 family)</fullName>
    </submittedName>
</protein>
<dbReference type="PANTHER" id="PTHR43649:SF34">
    <property type="entry name" value="ABC TRANSPORTER PERIPLASMIC-BINDING PROTEIN YCJN-RELATED"/>
    <property type="match status" value="1"/>
</dbReference>
<accession>A0A5S5DL26</accession>
<organism evidence="5 6">
    <name type="scientific">Sphingobacterium allocomposti</name>
    <dbReference type="NCBI Taxonomy" id="415956"/>
    <lineage>
        <taxon>Bacteria</taxon>
        <taxon>Pseudomonadati</taxon>
        <taxon>Bacteroidota</taxon>
        <taxon>Sphingobacteriia</taxon>
        <taxon>Sphingobacteriales</taxon>
        <taxon>Sphingobacteriaceae</taxon>
        <taxon>Sphingobacterium</taxon>
    </lineage>
</organism>
<dbReference type="RefSeq" id="WP_148908520.1">
    <property type="nucleotide sequence ID" value="NZ_VNHX01000009.1"/>
</dbReference>
<dbReference type="AlphaFoldDB" id="A0A5S5DL26"/>
<dbReference type="InterPro" id="IPR050490">
    <property type="entry name" value="Bact_solute-bd_prot1"/>
</dbReference>
<evidence type="ECO:0000256" key="4">
    <source>
        <dbReference type="ARBA" id="ARBA00022729"/>
    </source>
</evidence>
<comment type="caution">
    <text evidence="5">The sequence shown here is derived from an EMBL/GenBank/DDBJ whole genome shotgun (WGS) entry which is preliminary data.</text>
</comment>
<dbReference type="EMBL" id="VNHX01000009">
    <property type="protein sequence ID" value="TYP95836.1"/>
    <property type="molecule type" value="Genomic_DNA"/>
</dbReference>
<name>A0A5S5DL26_9SPHI</name>
<dbReference type="GO" id="GO:0042597">
    <property type="term" value="C:periplasmic space"/>
    <property type="evidence" value="ECO:0007669"/>
    <property type="project" value="UniProtKB-SubCell"/>
</dbReference>
<evidence type="ECO:0000313" key="6">
    <source>
        <dbReference type="Proteomes" id="UP000325105"/>
    </source>
</evidence>
<dbReference type="OrthoDB" id="9770625at2"/>
<evidence type="ECO:0000256" key="2">
    <source>
        <dbReference type="ARBA" id="ARBA00008520"/>
    </source>
</evidence>
<proteinExistence type="inferred from homology"/>
<gene>
    <name evidence="5" type="ORF">BC792_10932</name>
</gene>
<keyword evidence="6" id="KW-1185">Reference proteome</keyword>
<reference evidence="5 6" key="1">
    <citation type="submission" date="2019-07" db="EMBL/GenBank/DDBJ databases">
        <title>Genomic Encyclopedia of Archaeal and Bacterial Type Strains, Phase II (KMG-II): from individual species to whole genera.</title>
        <authorList>
            <person name="Goeker M."/>
        </authorList>
    </citation>
    <scope>NUCLEOTIDE SEQUENCE [LARGE SCALE GENOMIC DNA]</scope>
    <source>
        <strain evidence="5 6">DSM 18850</strain>
    </source>
</reference>